<dbReference type="Proteomes" id="UP000736335">
    <property type="component" value="Unassembled WGS sequence"/>
</dbReference>
<feature type="non-terminal residue" evidence="1">
    <location>
        <position position="168"/>
    </location>
</feature>
<reference evidence="1" key="2">
    <citation type="submission" date="2020-11" db="EMBL/GenBank/DDBJ databases">
        <authorList>
            <consortium name="DOE Joint Genome Institute"/>
            <person name="Kuo A."/>
            <person name="Miyauchi S."/>
            <person name="Kiss E."/>
            <person name="Drula E."/>
            <person name="Kohler A."/>
            <person name="Sanchez-Garcia M."/>
            <person name="Andreopoulos B."/>
            <person name="Barry K.W."/>
            <person name="Bonito G."/>
            <person name="Buee M."/>
            <person name="Carver A."/>
            <person name="Chen C."/>
            <person name="Cichocki N."/>
            <person name="Clum A."/>
            <person name="Culley D."/>
            <person name="Crous P.W."/>
            <person name="Fauchery L."/>
            <person name="Girlanda M."/>
            <person name="Hayes R."/>
            <person name="Keri Z."/>
            <person name="Labutti K."/>
            <person name="Lipzen A."/>
            <person name="Lombard V."/>
            <person name="Magnuson J."/>
            <person name="Maillard F."/>
            <person name="Morin E."/>
            <person name="Murat C."/>
            <person name="Nolan M."/>
            <person name="Ohm R."/>
            <person name="Pangilinan J."/>
            <person name="Pereira M."/>
            <person name="Perotto S."/>
            <person name="Peter M."/>
            <person name="Riley R."/>
            <person name="Sitrit Y."/>
            <person name="Stielow B."/>
            <person name="Szollosi G."/>
            <person name="Zifcakova L."/>
            <person name="Stursova M."/>
            <person name="Spatafora J.W."/>
            <person name="Tedersoo L."/>
            <person name="Vaario L.-M."/>
            <person name="Yamada A."/>
            <person name="Yan M."/>
            <person name="Wang P."/>
            <person name="Xu J."/>
            <person name="Bruns T."/>
            <person name="Baldrian P."/>
            <person name="Vilgalys R."/>
            <person name="Henrissat B."/>
            <person name="Grigoriev I.V."/>
            <person name="Hibbett D."/>
            <person name="Nagy L.G."/>
            <person name="Martin F.M."/>
        </authorList>
    </citation>
    <scope>NUCLEOTIDE SEQUENCE</scope>
    <source>
        <strain evidence="1">UH-Tt-Lm1</strain>
    </source>
</reference>
<comment type="caution">
    <text evidence="1">The sequence shown here is derived from an EMBL/GenBank/DDBJ whole genome shotgun (WGS) entry which is preliminary data.</text>
</comment>
<reference evidence="1" key="1">
    <citation type="journal article" date="2020" name="Nat. Commun.">
        <title>Large-scale genome sequencing of mycorrhizal fungi provides insights into the early evolution of symbiotic traits.</title>
        <authorList>
            <person name="Miyauchi S."/>
            <person name="Kiss E."/>
            <person name="Kuo A."/>
            <person name="Drula E."/>
            <person name="Kohler A."/>
            <person name="Sanchez-Garcia M."/>
            <person name="Morin E."/>
            <person name="Andreopoulos B."/>
            <person name="Barry K.W."/>
            <person name="Bonito G."/>
            <person name="Buee M."/>
            <person name="Carver A."/>
            <person name="Chen C."/>
            <person name="Cichocki N."/>
            <person name="Clum A."/>
            <person name="Culley D."/>
            <person name="Crous P.W."/>
            <person name="Fauchery L."/>
            <person name="Girlanda M."/>
            <person name="Hayes R.D."/>
            <person name="Keri Z."/>
            <person name="LaButti K."/>
            <person name="Lipzen A."/>
            <person name="Lombard V."/>
            <person name="Magnuson J."/>
            <person name="Maillard F."/>
            <person name="Murat C."/>
            <person name="Nolan M."/>
            <person name="Ohm R.A."/>
            <person name="Pangilinan J."/>
            <person name="Pereira M.F."/>
            <person name="Perotto S."/>
            <person name="Peter M."/>
            <person name="Pfister S."/>
            <person name="Riley R."/>
            <person name="Sitrit Y."/>
            <person name="Stielow J.B."/>
            <person name="Szollosi G."/>
            <person name="Zifcakova L."/>
            <person name="Stursova M."/>
            <person name="Spatafora J.W."/>
            <person name="Tedersoo L."/>
            <person name="Vaario L.M."/>
            <person name="Yamada A."/>
            <person name="Yan M."/>
            <person name="Wang P."/>
            <person name="Xu J."/>
            <person name="Bruns T."/>
            <person name="Baldrian P."/>
            <person name="Vilgalys R."/>
            <person name="Dunand C."/>
            <person name="Henrissat B."/>
            <person name="Grigoriev I.V."/>
            <person name="Hibbett D."/>
            <person name="Nagy L.G."/>
            <person name="Martin F.M."/>
        </authorList>
    </citation>
    <scope>NUCLEOTIDE SEQUENCE</scope>
    <source>
        <strain evidence="1">UH-Tt-Lm1</strain>
    </source>
</reference>
<keyword evidence="2" id="KW-1185">Reference proteome</keyword>
<feature type="non-terminal residue" evidence="1">
    <location>
        <position position="1"/>
    </location>
</feature>
<dbReference type="EMBL" id="WIUZ02000004">
    <property type="protein sequence ID" value="KAF9787821.1"/>
    <property type="molecule type" value="Genomic_DNA"/>
</dbReference>
<proteinExistence type="predicted"/>
<accession>A0A9P6L8W2</accession>
<dbReference type="OrthoDB" id="3241983at2759"/>
<sequence>RRRQKRVESELSEALRGDIEWVRSGGVLRDSNGRRDFSRTQRIREQIDEQERERVAVAAWAEYEDRWRGSLLVNGAKGIGFRDVAWPVAETPEDPEGLTFGAVREFVLAPLRGKGVTPSTKKDRIRQLLLRYHPDKTGFLLSRANGEDKDRVREGINNVFMSLKALQE</sequence>
<gene>
    <name evidence="1" type="ORF">BJ322DRAFT_983771</name>
</gene>
<name>A0A9P6L8W2_9AGAM</name>
<evidence type="ECO:0008006" key="3">
    <source>
        <dbReference type="Google" id="ProtNLM"/>
    </source>
</evidence>
<protein>
    <recommendedName>
        <fullName evidence="3">J domain-containing protein</fullName>
    </recommendedName>
</protein>
<organism evidence="1 2">
    <name type="scientific">Thelephora terrestris</name>
    <dbReference type="NCBI Taxonomy" id="56493"/>
    <lineage>
        <taxon>Eukaryota</taxon>
        <taxon>Fungi</taxon>
        <taxon>Dikarya</taxon>
        <taxon>Basidiomycota</taxon>
        <taxon>Agaricomycotina</taxon>
        <taxon>Agaricomycetes</taxon>
        <taxon>Thelephorales</taxon>
        <taxon>Thelephoraceae</taxon>
        <taxon>Thelephora</taxon>
    </lineage>
</organism>
<evidence type="ECO:0000313" key="2">
    <source>
        <dbReference type="Proteomes" id="UP000736335"/>
    </source>
</evidence>
<evidence type="ECO:0000313" key="1">
    <source>
        <dbReference type="EMBL" id="KAF9787821.1"/>
    </source>
</evidence>
<dbReference type="AlphaFoldDB" id="A0A9P6L8W2"/>